<name>A0A7M7PTT4_STRPU</name>
<dbReference type="RefSeq" id="XP_030855427.1">
    <property type="nucleotide sequence ID" value="XM_030999567.1"/>
</dbReference>
<dbReference type="EnsemblMetazoa" id="XM_030999567">
    <property type="protein sequence ID" value="XP_030855427"/>
    <property type="gene ID" value="LOC115929701"/>
</dbReference>
<organism evidence="2 3">
    <name type="scientific">Strongylocentrotus purpuratus</name>
    <name type="common">Purple sea urchin</name>
    <dbReference type="NCBI Taxonomy" id="7668"/>
    <lineage>
        <taxon>Eukaryota</taxon>
        <taxon>Metazoa</taxon>
        <taxon>Echinodermata</taxon>
        <taxon>Eleutherozoa</taxon>
        <taxon>Echinozoa</taxon>
        <taxon>Echinoidea</taxon>
        <taxon>Euechinoidea</taxon>
        <taxon>Echinacea</taxon>
        <taxon>Camarodonta</taxon>
        <taxon>Echinidea</taxon>
        <taxon>Strongylocentrotidae</taxon>
        <taxon>Strongylocentrotus</taxon>
    </lineage>
</organism>
<dbReference type="InParanoid" id="A0A7M7PTT4"/>
<dbReference type="Proteomes" id="UP000007110">
    <property type="component" value="Unassembled WGS sequence"/>
</dbReference>
<dbReference type="OrthoDB" id="10120155at2759"/>
<dbReference type="AlphaFoldDB" id="A0A7M7PTT4"/>
<keyword evidence="3" id="KW-1185">Reference proteome</keyword>
<evidence type="ECO:0000256" key="1">
    <source>
        <dbReference type="SAM" id="MobiDB-lite"/>
    </source>
</evidence>
<proteinExistence type="predicted"/>
<dbReference type="KEGG" id="spu:115929701"/>
<evidence type="ECO:0000313" key="3">
    <source>
        <dbReference type="Proteomes" id="UP000007110"/>
    </source>
</evidence>
<reference evidence="2" key="2">
    <citation type="submission" date="2021-01" db="UniProtKB">
        <authorList>
            <consortium name="EnsemblMetazoa"/>
        </authorList>
    </citation>
    <scope>IDENTIFICATION</scope>
</reference>
<evidence type="ECO:0000313" key="2">
    <source>
        <dbReference type="EnsemblMetazoa" id="XP_030855427"/>
    </source>
</evidence>
<sequence length="183" mass="21269">MNRHSHIPQPNFQTKKKVRPNMTEKQPTLSYSKLKVEVSSLQEENRDLKQKVAKHQAATSSSKTAVLDLQKENKELKLRLEEDDKQHKESVSHCQEETQGLESKLRNFEEALEKSGINPVTLVALEHDQEQRRQVHSDAVARVQVLREKLEENTYVWHSNSQEMKKISDKCRAMMENARSVDL</sequence>
<accession>A0A7M7PTT4</accession>
<feature type="region of interest" description="Disordered" evidence="1">
    <location>
        <begin position="47"/>
        <end position="68"/>
    </location>
</feature>
<reference evidence="3" key="1">
    <citation type="submission" date="2015-02" db="EMBL/GenBank/DDBJ databases">
        <title>Genome sequencing for Strongylocentrotus purpuratus.</title>
        <authorList>
            <person name="Murali S."/>
            <person name="Liu Y."/>
            <person name="Vee V."/>
            <person name="English A."/>
            <person name="Wang M."/>
            <person name="Skinner E."/>
            <person name="Han Y."/>
            <person name="Muzny D.M."/>
            <person name="Worley K.C."/>
            <person name="Gibbs R.A."/>
        </authorList>
    </citation>
    <scope>NUCLEOTIDE SEQUENCE</scope>
</reference>
<protein>
    <submittedName>
        <fullName evidence="2">Uncharacterized protein</fullName>
    </submittedName>
</protein>
<dbReference type="GeneID" id="115929701"/>
<feature type="region of interest" description="Disordered" evidence="1">
    <location>
        <begin position="1"/>
        <end position="29"/>
    </location>
</feature>